<evidence type="ECO:0000313" key="3">
    <source>
        <dbReference type="Proteomes" id="UP001634394"/>
    </source>
</evidence>
<accession>A0ABD3WU54</accession>
<reference evidence="2 3" key="1">
    <citation type="submission" date="2024-11" db="EMBL/GenBank/DDBJ databases">
        <title>Chromosome-level genome assembly of the freshwater bivalve Anodonta woodiana.</title>
        <authorList>
            <person name="Chen X."/>
        </authorList>
    </citation>
    <scope>NUCLEOTIDE SEQUENCE [LARGE SCALE GENOMIC DNA]</scope>
    <source>
        <strain evidence="2">MN2024</strain>
        <tissue evidence="2">Gills</tissue>
    </source>
</reference>
<feature type="region of interest" description="Disordered" evidence="1">
    <location>
        <begin position="324"/>
        <end position="372"/>
    </location>
</feature>
<name>A0ABD3WU54_SINWO</name>
<feature type="compositionally biased region" description="Polar residues" evidence="1">
    <location>
        <begin position="339"/>
        <end position="360"/>
    </location>
</feature>
<feature type="region of interest" description="Disordered" evidence="1">
    <location>
        <begin position="242"/>
        <end position="267"/>
    </location>
</feature>
<evidence type="ECO:0000313" key="2">
    <source>
        <dbReference type="EMBL" id="KAL3877502.1"/>
    </source>
</evidence>
<keyword evidence="3" id="KW-1185">Reference proteome</keyword>
<protein>
    <submittedName>
        <fullName evidence="2">Uncharacterized protein</fullName>
    </submittedName>
</protein>
<comment type="caution">
    <text evidence="2">The sequence shown here is derived from an EMBL/GenBank/DDBJ whole genome shotgun (WGS) entry which is preliminary data.</text>
</comment>
<evidence type="ECO:0000256" key="1">
    <source>
        <dbReference type="SAM" id="MobiDB-lite"/>
    </source>
</evidence>
<dbReference type="EMBL" id="JBJQND010000005">
    <property type="protein sequence ID" value="KAL3877502.1"/>
    <property type="molecule type" value="Genomic_DNA"/>
</dbReference>
<feature type="compositionally biased region" description="Basic and acidic residues" evidence="1">
    <location>
        <begin position="361"/>
        <end position="372"/>
    </location>
</feature>
<gene>
    <name evidence="2" type="ORF">ACJMK2_035201</name>
</gene>
<dbReference type="AlphaFoldDB" id="A0ABD3WU54"/>
<proteinExistence type="predicted"/>
<organism evidence="2 3">
    <name type="scientific">Sinanodonta woodiana</name>
    <name type="common">Chinese pond mussel</name>
    <name type="synonym">Anodonta woodiana</name>
    <dbReference type="NCBI Taxonomy" id="1069815"/>
    <lineage>
        <taxon>Eukaryota</taxon>
        <taxon>Metazoa</taxon>
        <taxon>Spiralia</taxon>
        <taxon>Lophotrochozoa</taxon>
        <taxon>Mollusca</taxon>
        <taxon>Bivalvia</taxon>
        <taxon>Autobranchia</taxon>
        <taxon>Heteroconchia</taxon>
        <taxon>Palaeoheterodonta</taxon>
        <taxon>Unionida</taxon>
        <taxon>Unionoidea</taxon>
        <taxon>Unionidae</taxon>
        <taxon>Unioninae</taxon>
        <taxon>Sinanodonta</taxon>
    </lineage>
</organism>
<sequence length="910" mass="105123">MLKRGDILYSQARRVMNHCHTTPPWSDLEPCQELVDETGDHSQQLLKKSKHIPSLKSRVVCENFSNKPVQIKELSIEEFWEFLYSKEWDGGNSIRVLDGQLLRQLSHSIVFLRHRGQVVAHTTFAYAKQICPESRSPRKENDKETINSVEETLLIELTNLGRLTKPLPNKPMADSVHVGRVYQYSRPRRKKTKTKPQIIKDVKSASDNTSLQVPKPTIKRNAKSQLIVPIQGSNQSDLLVKSPHASAKGKMSPLNSATQERRSDGNTVKLPLLGKRKCDDWVINQAEYLEESTKLMKTQTNKLLMHQGNLEKCSDKYIKKLPRLSKQRNDDREECSEYSIESTESLDTYENKNPITNQLQKSEKDTMESEKKQSIDDLDEGLYLGNEFVPPEFNEVKTAVIKLKIRKQELQKERELKKLLMKQKTEVKPFIPKLKPLDNENISLQLVNYPILHFETVPTLEEMIRFIKDDEHIDPRFKVNQGKYKKKKIIRKYNLSRDTIMRLLKGIHRRHAVSLHTNRFGNLEDFVKTCSPLLQNENNKKSKAKSKSKLESVVETITDSNACTEDVQQHAMTDQRKSILYVQHKAAITPLKHSLTPEHTKKISMDVEDTSPIQNVSKSLPFAPITNATLTPLDCESNLDRTERMSNFLTEYIPNPDILVTSSTGEIVMTMKTARPLSVSNGRGIKYMWSKENVDFNTLKYESETMNEEGSFCMYDDNSDEPSILKSSDESDVEREQMLMEAQNLNMYDTDNFNALDSVQNVRIKKLTQKRMPSFMDVVKKYVRIQEILKQFPKVQPIMEDRMKKEKAKNLKVPDPQQDETNILSMQNVVGTLRAFNFLSKSPIQKQTSRSTPSKLHFPSSYTTEKFMLKFSQAIEDFVVRREIVISNHDWKCSNSVTFTRKTVFTLRKI</sequence>
<dbReference type="Proteomes" id="UP001634394">
    <property type="component" value="Unassembled WGS sequence"/>
</dbReference>